<dbReference type="Proteomes" id="UP000239549">
    <property type="component" value="Unassembled WGS sequence"/>
</dbReference>
<gene>
    <name evidence="1" type="ORF">DCCM_3281</name>
</gene>
<accession>A0A2L2XCV0</accession>
<comment type="caution">
    <text evidence="1">The sequence shown here is derived from an EMBL/GenBank/DDBJ whole genome shotgun (WGS) entry which is preliminary data.</text>
</comment>
<keyword evidence="2" id="KW-1185">Reference proteome</keyword>
<dbReference type="Gene3D" id="3.20.20.70">
    <property type="entry name" value="Aldolase class I"/>
    <property type="match status" value="1"/>
</dbReference>
<organism evidence="1 2">
    <name type="scientific">Desulfocucumis palustris</name>
    <dbReference type="NCBI Taxonomy" id="1898651"/>
    <lineage>
        <taxon>Bacteria</taxon>
        <taxon>Bacillati</taxon>
        <taxon>Bacillota</taxon>
        <taxon>Clostridia</taxon>
        <taxon>Eubacteriales</taxon>
        <taxon>Desulfocucumaceae</taxon>
        <taxon>Desulfocucumis</taxon>
    </lineage>
</organism>
<dbReference type="GO" id="GO:0016740">
    <property type="term" value="F:transferase activity"/>
    <property type="evidence" value="ECO:0007669"/>
    <property type="project" value="UniProtKB-KW"/>
</dbReference>
<proteinExistence type="predicted"/>
<dbReference type="EMBL" id="BFAV01000129">
    <property type="protein sequence ID" value="GBF34169.1"/>
    <property type="molecule type" value="Genomic_DNA"/>
</dbReference>
<keyword evidence="1" id="KW-0808">Transferase</keyword>
<dbReference type="AlphaFoldDB" id="A0A2L2XCV0"/>
<name>A0A2L2XCV0_9FIRM</name>
<sequence>MFENNFIDYNSEIALYNWGEPFLHPLFKQIIKFMNSENIKFILSTNASKLVFLTIMN</sequence>
<protein>
    <submittedName>
        <fullName evidence="1">Glycosyltransferase</fullName>
    </submittedName>
</protein>
<evidence type="ECO:0000313" key="1">
    <source>
        <dbReference type="EMBL" id="GBF34169.1"/>
    </source>
</evidence>
<reference evidence="2" key="1">
    <citation type="submission" date="2018-02" db="EMBL/GenBank/DDBJ databases">
        <title>Genome sequence of Desulfocucumis palustris strain NAW-5.</title>
        <authorList>
            <person name="Watanabe M."/>
            <person name="Kojima H."/>
            <person name="Fukui M."/>
        </authorList>
    </citation>
    <scope>NUCLEOTIDE SEQUENCE [LARGE SCALE GENOMIC DNA]</scope>
    <source>
        <strain evidence="2">NAW-5</strain>
    </source>
</reference>
<evidence type="ECO:0000313" key="2">
    <source>
        <dbReference type="Proteomes" id="UP000239549"/>
    </source>
</evidence>
<dbReference type="InterPro" id="IPR013785">
    <property type="entry name" value="Aldolase_TIM"/>
</dbReference>